<organism evidence="3 4">
    <name type="scientific">Dictyobacter vulcani</name>
    <dbReference type="NCBI Taxonomy" id="2607529"/>
    <lineage>
        <taxon>Bacteria</taxon>
        <taxon>Bacillati</taxon>
        <taxon>Chloroflexota</taxon>
        <taxon>Ktedonobacteria</taxon>
        <taxon>Ktedonobacterales</taxon>
        <taxon>Dictyobacteraceae</taxon>
        <taxon>Dictyobacter</taxon>
    </lineage>
</organism>
<dbReference type="Proteomes" id="UP000326912">
    <property type="component" value="Unassembled WGS sequence"/>
</dbReference>
<reference evidence="3 4" key="1">
    <citation type="submission" date="2019-10" db="EMBL/GenBank/DDBJ databases">
        <title>Dictyobacter vulcani sp. nov., within the class Ktedonobacteria, isolated from soil of volcanic Mt. Zao.</title>
        <authorList>
            <person name="Zheng Y."/>
            <person name="Wang C.M."/>
            <person name="Sakai Y."/>
            <person name="Abe K."/>
            <person name="Yokota A."/>
            <person name="Yabe S."/>
        </authorList>
    </citation>
    <scope>NUCLEOTIDE SEQUENCE [LARGE SCALE GENOMIC DNA]</scope>
    <source>
        <strain evidence="3 4">W12</strain>
    </source>
</reference>
<keyword evidence="4" id="KW-1185">Reference proteome</keyword>
<evidence type="ECO:0000313" key="4">
    <source>
        <dbReference type="Proteomes" id="UP000326912"/>
    </source>
</evidence>
<evidence type="ECO:0000256" key="1">
    <source>
        <dbReference type="SAM" id="Phobius"/>
    </source>
</evidence>
<feature type="transmembrane region" description="Helical" evidence="1">
    <location>
        <begin position="48"/>
        <end position="65"/>
    </location>
</feature>
<comment type="caution">
    <text evidence="3">The sequence shown here is derived from an EMBL/GenBank/DDBJ whole genome shotgun (WGS) entry which is preliminary data.</text>
</comment>
<sequence length="72" mass="7773">MRMRTILLRQSLLSACLGLCLVATLSSGMVQAQALSDFINTGFRTNDIAAANLYLVGSTVAHYFLNLSGSQY</sequence>
<keyword evidence="1" id="KW-0812">Transmembrane</keyword>
<feature type="signal peptide" evidence="2">
    <location>
        <begin position="1"/>
        <end position="32"/>
    </location>
</feature>
<proteinExistence type="predicted"/>
<evidence type="ECO:0000256" key="2">
    <source>
        <dbReference type="SAM" id="SignalP"/>
    </source>
</evidence>
<protein>
    <submittedName>
        <fullName evidence="3">Uncharacterized protein</fullName>
    </submittedName>
</protein>
<keyword evidence="1" id="KW-1133">Transmembrane helix</keyword>
<feature type="chain" id="PRO_5023842546" evidence="2">
    <location>
        <begin position="33"/>
        <end position="72"/>
    </location>
</feature>
<gene>
    <name evidence="3" type="ORF">KDW_50660</name>
</gene>
<keyword evidence="2" id="KW-0732">Signal</keyword>
<keyword evidence="1" id="KW-0472">Membrane</keyword>
<evidence type="ECO:0000313" key="3">
    <source>
        <dbReference type="EMBL" id="GER90904.1"/>
    </source>
</evidence>
<dbReference type="EMBL" id="BKZW01000003">
    <property type="protein sequence ID" value="GER90904.1"/>
    <property type="molecule type" value="Genomic_DNA"/>
</dbReference>
<accession>A0A5J4KNJ8</accession>
<dbReference type="AlphaFoldDB" id="A0A5J4KNJ8"/>
<name>A0A5J4KNJ8_9CHLR</name>